<dbReference type="Proteomes" id="UP001500928">
    <property type="component" value="Unassembled WGS sequence"/>
</dbReference>
<dbReference type="PANTHER" id="PTHR43443:SF1">
    <property type="entry name" value="3-HEXULOSE-6-PHOSPHATE ISOMERASE"/>
    <property type="match status" value="1"/>
</dbReference>
<dbReference type="SUPFAM" id="SSF53697">
    <property type="entry name" value="SIS domain"/>
    <property type="match status" value="1"/>
</dbReference>
<dbReference type="RefSeq" id="WP_345410838.1">
    <property type="nucleotide sequence ID" value="NZ_BAABHO010000003.1"/>
</dbReference>
<name>A0ABP9A810_9PSEU</name>
<dbReference type="PROSITE" id="PS51464">
    <property type="entry name" value="SIS"/>
    <property type="match status" value="1"/>
</dbReference>
<dbReference type="EMBL" id="BAABHO010000003">
    <property type="protein sequence ID" value="GAA4775682.1"/>
    <property type="molecule type" value="Genomic_DNA"/>
</dbReference>
<dbReference type="PANTHER" id="PTHR43443">
    <property type="entry name" value="3-HEXULOSE-6-PHOSPHATE ISOMERASE"/>
    <property type="match status" value="1"/>
</dbReference>
<organism evidence="3 4">
    <name type="scientific">Actinomycetospora chlora</name>
    <dbReference type="NCBI Taxonomy" id="663608"/>
    <lineage>
        <taxon>Bacteria</taxon>
        <taxon>Bacillati</taxon>
        <taxon>Actinomycetota</taxon>
        <taxon>Actinomycetes</taxon>
        <taxon>Pseudonocardiales</taxon>
        <taxon>Pseudonocardiaceae</taxon>
        <taxon>Actinomycetospora</taxon>
    </lineage>
</organism>
<protein>
    <submittedName>
        <fullName evidence="3">6-phospho-3-hexuloisomerase</fullName>
    </submittedName>
</protein>
<dbReference type="InterPro" id="IPR017552">
    <property type="entry name" value="PHI/rmpB"/>
</dbReference>
<dbReference type="InterPro" id="IPR001347">
    <property type="entry name" value="SIS_dom"/>
</dbReference>
<reference evidence="4" key="1">
    <citation type="journal article" date="2019" name="Int. J. Syst. Evol. Microbiol.">
        <title>The Global Catalogue of Microorganisms (GCM) 10K type strain sequencing project: providing services to taxonomists for standard genome sequencing and annotation.</title>
        <authorList>
            <consortium name="The Broad Institute Genomics Platform"/>
            <consortium name="The Broad Institute Genome Sequencing Center for Infectious Disease"/>
            <person name="Wu L."/>
            <person name="Ma J."/>
        </authorList>
    </citation>
    <scope>NUCLEOTIDE SEQUENCE [LARGE SCALE GENOMIC DNA]</scope>
    <source>
        <strain evidence="4">JCM 17979</strain>
    </source>
</reference>
<feature type="domain" description="SIS" evidence="2">
    <location>
        <begin position="47"/>
        <end position="189"/>
    </location>
</feature>
<dbReference type="Pfam" id="PF01380">
    <property type="entry name" value="SIS"/>
    <property type="match status" value="1"/>
</dbReference>
<comment type="caution">
    <text evidence="3">The sequence shown here is derived from an EMBL/GenBank/DDBJ whole genome shotgun (WGS) entry which is preliminary data.</text>
</comment>
<dbReference type="NCBIfam" id="TIGR03127">
    <property type="entry name" value="RuMP_HxlB"/>
    <property type="match status" value="1"/>
</dbReference>
<accession>A0ABP9A810</accession>
<keyword evidence="4" id="KW-1185">Reference proteome</keyword>
<gene>
    <name evidence="3" type="primary">hxlB</name>
    <name evidence="3" type="ORF">GCM10023200_05340</name>
</gene>
<evidence type="ECO:0000313" key="3">
    <source>
        <dbReference type="EMBL" id="GAA4775682.1"/>
    </source>
</evidence>
<evidence type="ECO:0000256" key="1">
    <source>
        <dbReference type="ARBA" id="ARBA00009235"/>
    </source>
</evidence>
<comment type="similarity">
    <text evidence="1">Belongs to the SIS family. PHI subfamily.</text>
</comment>
<evidence type="ECO:0000313" key="4">
    <source>
        <dbReference type="Proteomes" id="UP001500928"/>
    </source>
</evidence>
<sequence length="202" mass="20833">MSTSTSHELDTGGAGGDAARFGEAAHLITAEHGRIVEGLDTDAWGKAAEIITSASGVFTVGTGRSGLALQMAAMRFMHLGKAAHVVGETTTPAIVEGDVLVAASGSGSTKRVVTAARAAADQRAWVLALTTDPDSDLASLATVTLVVPAADKQDFDGTTSAQYAGSLFEQSVLILTDALFHVLWQGSGTTARDLWRLHANLE</sequence>
<proteinExistence type="inferred from homology"/>
<dbReference type="Gene3D" id="3.40.50.10490">
    <property type="entry name" value="Glucose-6-phosphate isomerase like protein, domain 1"/>
    <property type="match status" value="1"/>
</dbReference>
<dbReference type="CDD" id="cd05005">
    <property type="entry name" value="SIS_PHI"/>
    <property type="match status" value="1"/>
</dbReference>
<dbReference type="InterPro" id="IPR046348">
    <property type="entry name" value="SIS_dom_sf"/>
</dbReference>
<evidence type="ECO:0000259" key="2">
    <source>
        <dbReference type="PROSITE" id="PS51464"/>
    </source>
</evidence>